<evidence type="ECO:0000256" key="9">
    <source>
        <dbReference type="HAMAP-Rule" id="MF_00021"/>
    </source>
</evidence>
<evidence type="ECO:0000256" key="3">
    <source>
        <dbReference type="ARBA" id="ARBA00022555"/>
    </source>
</evidence>
<dbReference type="PROSITE" id="PS51165">
    <property type="entry name" value="THUMP"/>
    <property type="match status" value="1"/>
</dbReference>
<dbReference type="NCBIfam" id="TIGR00342">
    <property type="entry name" value="tRNA uracil 4-sulfurtransferase ThiI"/>
    <property type="match status" value="1"/>
</dbReference>
<dbReference type="NCBIfam" id="TIGR04271">
    <property type="entry name" value="ThiI_C_thiazole"/>
    <property type="match status" value="1"/>
</dbReference>
<reference evidence="12" key="1">
    <citation type="journal article" date="2019" name="Int. J. Syst. Evol. Microbiol.">
        <title>The Global Catalogue of Microorganisms (GCM) 10K type strain sequencing project: providing services to taxonomists for standard genome sequencing and annotation.</title>
        <authorList>
            <consortium name="The Broad Institute Genomics Platform"/>
            <consortium name="The Broad Institute Genome Sequencing Center for Infectious Disease"/>
            <person name="Wu L."/>
            <person name="Ma J."/>
        </authorList>
    </citation>
    <scope>NUCLEOTIDE SEQUENCE [LARGE SCALE GENOMIC DNA]</scope>
    <source>
        <strain evidence="12">KCTC 52438</strain>
    </source>
</reference>
<dbReference type="InterPro" id="IPR036873">
    <property type="entry name" value="Rhodanese-like_dom_sf"/>
</dbReference>
<keyword evidence="12" id="KW-1185">Reference proteome</keyword>
<dbReference type="Proteomes" id="UP001595476">
    <property type="component" value="Unassembled WGS sequence"/>
</dbReference>
<dbReference type="Gene3D" id="3.40.50.620">
    <property type="entry name" value="HUPs"/>
    <property type="match status" value="1"/>
</dbReference>
<dbReference type="PANTHER" id="PTHR43209">
    <property type="entry name" value="TRNA SULFURTRANSFERASE"/>
    <property type="match status" value="1"/>
</dbReference>
<dbReference type="Gene3D" id="3.40.250.10">
    <property type="entry name" value="Rhodanese-like domain"/>
    <property type="match status" value="1"/>
</dbReference>
<sequence>MKYIIKLFPEITIKSRPVRKQLIKQLKANLRNVLKRIDPKLTVTGQWDSVEVETASEDSVIVDQVTEALGHIPGIAYFLSVQKYPYESFDDTLEKAKALYGHEIEGKTLCVRVKRAGKHDFKSIDAERYLGGGLRQHCNARGIDLKNPEIQINMEIRDQWLYLVHQKHPGLGGFPLGSQESVLSLMSGGFDSTVASYLTMRRGIKTHFCFFNLGGKAHELGVKEVSHYIWEKFGSSHGVKFVSVPFEGVVAEILEKVDNSYMGVVLKRMMYRAASAVAEKMELDTIVTGESVAQVSSQTLKNLSVIDRVTDTLVLRPLVTTHKQEIVDIATEIGTYEFAANMPEYCGVISDKPTTKASMKRVLEVEEKFDFAVLEQALESLVIQHIKNVVEDFQQDVKVEEVTEISGETVVIDIRHPDEEEKSPLILDDQTTDGMTVEKIPFYRLHSAFKEMSLTTEYLLYCDRGVMSQLHAQQLQADGYTNVKVFKKNN</sequence>
<feature type="binding site" evidence="9">
    <location>
        <position position="267"/>
    </location>
    <ligand>
        <name>ATP</name>
        <dbReference type="ChEBI" id="CHEBI:30616"/>
    </ligand>
</feature>
<dbReference type="CDD" id="cd11716">
    <property type="entry name" value="THUMP_ThiI"/>
    <property type="match status" value="1"/>
</dbReference>
<evidence type="ECO:0000256" key="2">
    <source>
        <dbReference type="ARBA" id="ARBA00022490"/>
    </source>
</evidence>
<dbReference type="InterPro" id="IPR049961">
    <property type="entry name" value="ThiI_N"/>
</dbReference>
<dbReference type="CDD" id="cd00158">
    <property type="entry name" value="RHOD"/>
    <property type="match status" value="1"/>
</dbReference>
<dbReference type="InterPro" id="IPR004114">
    <property type="entry name" value="THUMP_dom"/>
</dbReference>
<dbReference type="CDD" id="cd01712">
    <property type="entry name" value="PPase_ThiI"/>
    <property type="match status" value="1"/>
</dbReference>
<accession>A0ABV7HL15</accession>
<comment type="pathway">
    <text evidence="9">Cofactor biosynthesis; thiamine diphosphate biosynthesis.</text>
</comment>
<dbReference type="InterPro" id="IPR026340">
    <property type="entry name" value="THII_Thiazole_biosynth_dom"/>
</dbReference>
<dbReference type="InterPro" id="IPR003720">
    <property type="entry name" value="tRNA_STrfase"/>
</dbReference>
<keyword evidence="2 9" id="KW-0963">Cytoplasm</keyword>
<dbReference type="Pfam" id="PF02926">
    <property type="entry name" value="THUMP"/>
    <property type="match status" value="1"/>
</dbReference>
<evidence type="ECO:0000256" key="4">
    <source>
        <dbReference type="ARBA" id="ARBA00022679"/>
    </source>
</evidence>
<proteinExistence type="inferred from homology"/>
<dbReference type="RefSeq" id="WP_386722289.1">
    <property type="nucleotide sequence ID" value="NZ_JBHRSZ010000006.1"/>
</dbReference>
<comment type="caution">
    <text evidence="9">Lacks conserved residue(s) required for the propagation of feature annotation.</text>
</comment>
<dbReference type="InterPro" id="IPR054173">
    <property type="entry name" value="ThiI_fer"/>
</dbReference>
<dbReference type="InterPro" id="IPR020536">
    <property type="entry name" value="ThiI_AANH"/>
</dbReference>
<name>A0ABV7HL15_9GAMM</name>
<organism evidence="11 12">
    <name type="scientific">Litoribrevibacter euphylliae</name>
    <dbReference type="NCBI Taxonomy" id="1834034"/>
    <lineage>
        <taxon>Bacteria</taxon>
        <taxon>Pseudomonadati</taxon>
        <taxon>Pseudomonadota</taxon>
        <taxon>Gammaproteobacteria</taxon>
        <taxon>Oceanospirillales</taxon>
        <taxon>Oceanospirillaceae</taxon>
        <taxon>Litoribrevibacter</taxon>
    </lineage>
</organism>
<dbReference type="Pfam" id="PF22025">
    <property type="entry name" value="ThiI_fer"/>
    <property type="match status" value="1"/>
</dbReference>
<dbReference type="SMART" id="SM00981">
    <property type="entry name" value="THUMP"/>
    <property type="match status" value="1"/>
</dbReference>
<protein>
    <recommendedName>
        <fullName evidence="9">Probable tRNA sulfurtransferase</fullName>
        <ecNumber evidence="9">2.8.1.4</ecNumber>
    </recommendedName>
    <alternativeName>
        <fullName evidence="9">Sulfur carrier protein ThiS sulfurtransferase</fullName>
    </alternativeName>
    <alternativeName>
        <fullName evidence="9">Thiamine biosynthesis protein ThiI</fullName>
    </alternativeName>
    <alternativeName>
        <fullName evidence="9">tRNA 4-thiouridine synthase</fullName>
    </alternativeName>
</protein>
<keyword evidence="7 9" id="KW-0694">RNA-binding</keyword>
<dbReference type="InterPro" id="IPR014729">
    <property type="entry name" value="Rossmann-like_a/b/a_fold"/>
</dbReference>
<comment type="subcellular location">
    <subcellularLocation>
        <location evidence="1 9">Cytoplasm</location>
    </subcellularLocation>
</comment>
<comment type="similarity">
    <text evidence="9">Belongs to the ThiI family.</text>
</comment>
<feature type="domain" description="THUMP" evidence="10">
    <location>
        <begin position="63"/>
        <end position="167"/>
    </location>
</feature>
<dbReference type="PANTHER" id="PTHR43209:SF1">
    <property type="entry name" value="TRNA SULFURTRANSFERASE"/>
    <property type="match status" value="1"/>
</dbReference>
<comment type="catalytic activity">
    <reaction evidence="9">
        <text>[ThiI sulfur-carrier protein]-S-sulfanyl-L-cysteine + a uridine in tRNA + 2 reduced [2Fe-2S]-[ferredoxin] + ATP + H(+) = [ThiI sulfur-carrier protein]-L-cysteine + a 4-thiouridine in tRNA + 2 oxidized [2Fe-2S]-[ferredoxin] + AMP + diphosphate</text>
        <dbReference type="Rhea" id="RHEA:24176"/>
        <dbReference type="Rhea" id="RHEA-COMP:10000"/>
        <dbReference type="Rhea" id="RHEA-COMP:10001"/>
        <dbReference type="Rhea" id="RHEA-COMP:13337"/>
        <dbReference type="Rhea" id="RHEA-COMP:13338"/>
        <dbReference type="Rhea" id="RHEA-COMP:13339"/>
        <dbReference type="Rhea" id="RHEA-COMP:13340"/>
        <dbReference type="ChEBI" id="CHEBI:15378"/>
        <dbReference type="ChEBI" id="CHEBI:29950"/>
        <dbReference type="ChEBI" id="CHEBI:30616"/>
        <dbReference type="ChEBI" id="CHEBI:33019"/>
        <dbReference type="ChEBI" id="CHEBI:33737"/>
        <dbReference type="ChEBI" id="CHEBI:33738"/>
        <dbReference type="ChEBI" id="CHEBI:61963"/>
        <dbReference type="ChEBI" id="CHEBI:65315"/>
        <dbReference type="ChEBI" id="CHEBI:136798"/>
        <dbReference type="ChEBI" id="CHEBI:456215"/>
        <dbReference type="EC" id="2.8.1.4"/>
    </reaction>
</comment>
<comment type="function">
    <text evidence="9">Catalyzes the ATP-dependent transfer of a sulfur to tRNA to produce 4-thiouridine in position 8 of tRNAs, which functions as a near-UV photosensor. Also catalyzes the transfer of sulfur to the sulfur carrier protein ThiS, forming ThiS-thiocarboxylate. This is a step in the synthesis of thiazole, in the thiamine biosynthesis pathway. The sulfur is donated as persulfide by IscS.</text>
</comment>
<dbReference type="SUPFAM" id="SSF143437">
    <property type="entry name" value="THUMP domain-like"/>
    <property type="match status" value="1"/>
</dbReference>
<dbReference type="EMBL" id="JBHRSZ010000006">
    <property type="protein sequence ID" value="MFC3152362.1"/>
    <property type="molecule type" value="Genomic_DNA"/>
</dbReference>
<keyword evidence="6 9" id="KW-0067">ATP-binding</keyword>
<gene>
    <name evidence="9 11" type="primary">thiI</name>
    <name evidence="11" type="ORF">ACFOEK_15110</name>
</gene>
<evidence type="ECO:0000259" key="10">
    <source>
        <dbReference type="PROSITE" id="PS51165"/>
    </source>
</evidence>
<evidence type="ECO:0000256" key="8">
    <source>
        <dbReference type="ARBA" id="ARBA00022977"/>
    </source>
</evidence>
<evidence type="ECO:0000256" key="5">
    <source>
        <dbReference type="ARBA" id="ARBA00022741"/>
    </source>
</evidence>
<evidence type="ECO:0000256" key="6">
    <source>
        <dbReference type="ARBA" id="ARBA00022840"/>
    </source>
</evidence>
<evidence type="ECO:0000313" key="11">
    <source>
        <dbReference type="EMBL" id="MFC3152362.1"/>
    </source>
</evidence>
<keyword evidence="3 9" id="KW-0820">tRNA-binding</keyword>
<dbReference type="SUPFAM" id="SSF52402">
    <property type="entry name" value="Adenine nucleotide alpha hydrolases-like"/>
    <property type="match status" value="1"/>
</dbReference>
<evidence type="ECO:0000313" key="12">
    <source>
        <dbReference type="Proteomes" id="UP001595476"/>
    </source>
</evidence>
<dbReference type="HAMAP" id="MF_00021">
    <property type="entry name" value="ThiI"/>
    <property type="match status" value="1"/>
</dbReference>
<dbReference type="Pfam" id="PF02568">
    <property type="entry name" value="ThiI"/>
    <property type="match status" value="1"/>
</dbReference>
<keyword evidence="4 9" id="KW-0808">Transferase</keyword>
<comment type="caution">
    <text evidence="11">The sequence shown here is derived from an EMBL/GenBank/DDBJ whole genome shotgun (WGS) entry which is preliminary data.</text>
</comment>
<dbReference type="InterPro" id="IPR050102">
    <property type="entry name" value="tRNA_sulfurtransferase_ThiI"/>
</dbReference>
<evidence type="ECO:0000256" key="1">
    <source>
        <dbReference type="ARBA" id="ARBA00004496"/>
    </source>
</evidence>
<feature type="binding site" evidence="9">
    <location>
        <position position="289"/>
    </location>
    <ligand>
        <name>ATP</name>
        <dbReference type="ChEBI" id="CHEBI:30616"/>
    </ligand>
</feature>
<keyword evidence="5 9" id="KW-0547">Nucleotide-binding</keyword>
<evidence type="ECO:0000256" key="7">
    <source>
        <dbReference type="ARBA" id="ARBA00022884"/>
    </source>
</evidence>
<feature type="binding site" evidence="9">
    <location>
        <position position="298"/>
    </location>
    <ligand>
        <name>ATP</name>
        <dbReference type="ChEBI" id="CHEBI:30616"/>
    </ligand>
</feature>
<dbReference type="GO" id="GO:0140741">
    <property type="term" value="F:tRNA-uracil-4 sulfurtransferase activity"/>
    <property type="evidence" value="ECO:0007669"/>
    <property type="project" value="UniProtKB-EC"/>
</dbReference>
<dbReference type="SUPFAM" id="SSF52821">
    <property type="entry name" value="Rhodanese/Cell cycle control phosphatase"/>
    <property type="match status" value="1"/>
</dbReference>
<feature type="binding site" evidence="9">
    <location>
        <begin position="185"/>
        <end position="186"/>
    </location>
    <ligand>
        <name>ATP</name>
        <dbReference type="ChEBI" id="CHEBI:30616"/>
    </ligand>
</feature>
<dbReference type="EC" id="2.8.1.4" evidence="9"/>
<dbReference type="InterPro" id="IPR049962">
    <property type="entry name" value="THUMP_ThiI"/>
</dbReference>
<dbReference type="Gene3D" id="3.30.2130.30">
    <property type="match status" value="1"/>
</dbReference>
<comment type="catalytic activity">
    <reaction evidence="9">
        <text>[ThiS sulfur-carrier protein]-C-terminal Gly-Gly-AMP + S-sulfanyl-L-cysteinyl-[cysteine desulfurase] + AH2 = [ThiS sulfur-carrier protein]-C-terminal-Gly-aminoethanethioate + L-cysteinyl-[cysteine desulfurase] + A + AMP + 2 H(+)</text>
        <dbReference type="Rhea" id="RHEA:43340"/>
        <dbReference type="Rhea" id="RHEA-COMP:12157"/>
        <dbReference type="Rhea" id="RHEA-COMP:12158"/>
        <dbReference type="Rhea" id="RHEA-COMP:12910"/>
        <dbReference type="Rhea" id="RHEA-COMP:19908"/>
        <dbReference type="ChEBI" id="CHEBI:13193"/>
        <dbReference type="ChEBI" id="CHEBI:15378"/>
        <dbReference type="ChEBI" id="CHEBI:17499"/>
        <dbReference type="ChEBI" id="CHEBI:29950"/>
        <dbReference type="ChEBI" id="CHEBI:61963"/>
        <dbReference type="ChEBI" id="CHEBI:90618"/>
        <dbReference type="ChEBI" id="CHEBI:232372"/>
        <dbReference type="ChEBI" id="CHEBI:456215"/>
    </reaction>
</comment>
<keyword evidence="8 9" id="KW-0784">Thiamine biosynthesis</keyword>